<dbReference type="Proteomes" id="UP000003671">
    <property type="component" value="Unassembled WGS sequence"/>
</dbReference>
<gene>
    <name evidence="1" type="ORF">MITSMUL_05546</name>
</gene>
<keyword evidence="2" id="KW-1185">Reference proteome</keyword>
<accession>C9KQM7</accession>
<proteinExistence type="predicted"/>
<evidence type="ECO:0000313" key="2">
    <source>
        <dbReference type="Proteomes" id="UP000003671"/>
    </source>
</evidence>
<dbReference type="AlphaFoldDB" id="C9KQM7"/>
<dbReference type="STRING" id="500635.MITSMUL_05546"/>
<evidence type="ECO:0000313" key="1">
    <source>
        <dbReference type="EMBL" id="EEX67803.1"/>
    </source>
</evidence>
<name>C9KQM7_9FIRM</name>
<organism evidence="1 2">
    <name type="scientific">Mitsuokella multacida DSM 20544</name>
    <dbReference type="NCBI Taxonomy" id="500635"/>
    <lineage>
        <taxon>Bacteria</taxon>
        <taxon>Bacillati</taxon>
        <taxon>Bacillota</taxon>
        <taxon>Negativicutes</taxon>
        <taxon>Selenomonadales</taxon>
        <taxon>Selenomonadaceae</taxon>
        <taxon>Mitsuokella</taxon>
    </lineage>
</organism>
<sequence length="75" mass="8297">MPFNLSLKKTKTRCAWTLVFFRAAGRQKNSFLTQLCQCSAYVCPLRLSAFPPYSLAFFLLLPESEMGSAPACGAV</sequence>
<dbReference type="HOGENOM" id="CLU_2667067_0_0_9"/>
<dbReference type="EMBL" id="ABWK02000025">
    <property type="protein sequence ID" value="EEX67803.1"/>
    <property type="molecule type" value="Genomic_DNA"/>
</dbReference>
<protein>
    <submittedName>
        <fullName evidence="1">Uncharacterized protein</fullName>
    </submittedName>
</protein>
<reference evidence="1" key="1">
    <citation type="submission" date="2009-09" db="EMBL/GenBank/DDBJ databases">
        <authorList>
            <person name="Weinstock G."/>
            <person name="Sodergren E."/>
            <person name="Clifton S."/>
            <person name="Fulton L."/>
            <person name="Fulton B."/>
            <person name="Courtney L."/>
            <person name="Fronick C."/>
            <person name="Harrison M."/>
            <person name="Strong C."/>
            <person name="Farmer C."/>
            <person name="Delahaunty K."/>
            <person name="Markovic C."/>
            <person name="Hall O."/>
            <person name="Minx P."/>
            <person name="Tomlinson C."/>
            <person name="Mitreva M."/>
            <person name="Nelson J."/>
            <person name="Hou S."/>
            <person name="Wollam A."/>
            <person name="Pepin K.H."/>
            <person name="Johnson M."/>
            <person name="Bhonagiri V."/>
            <person name="Nash W.E."/>
            <person name="Warren W."/>
            <person name="Chinwalla A."/>
            <person name="Mardis E.R."/>
            <person name="Wilson R.K."/>
        </authorList>
    </citation>
    <scope>NUCLEOTIDE SEQUENCE [LARGE SCALE GENOMIC DNA]</scope>
    <source>
        <strain evidence="1">DSM 20544</strain>
    </source>
</reference>
<comment type="caution">
    <text evidence="1">The sequence shown here is derived from an EMBL/GenBank/DDBJ whole genome shotgun (WGS) entry which is preliminary data.</text>
</comment>